<dbReference type="Pfam" id="PF20736">
    <property type="entry name" value="Glyco_hydro127M"/>
    <property type="match status" value="1"/>
</dbReference>
<evidence type="ECO:0008006" key="5">
    <source>
        <dbReference type="Google" id="ProtNLM"/>
    </source>
</evidence>
<sequence length="636" mass="70667">MASIDGDKIGAMRSQLRRWSRRDVLKCGAAATAGLSARGAARALAGADQQRPAFKPTLLNEVAYGQVDFEPCPAQQQFEENHARLLGLNEDGLLLPFRIREGLPAPGEELGGWYSTNGFATACPFGQWISALARMYAVTRDHATYAKIDRMIRGYAATLDREGKFYQNYRFPGYTYDKLSIGLTDAHLYANHPSALAVLAQATDVVMPYLPPKAMPHQETPILVDEDYTRRVWDETYTMPENFFLAWQRTGDRRYYDLAKRFLFDEYFDPLSRGENALPGRHAYSHVNALGSAAVAYLAMSDEKYLRAATNAFGFVQEQSYATGGWGPSEHFITPGSGALGESLIKNHASFETPCGSYAHFKLARYLMRISGDPRYGDSMEQVFYNAVLGAKPIQADGKSFYYSDYSYKGGKVFFGQKWPCCSGTLPQIAADYRISAYFQNEKGIYVNLYVPSTLRWNERGAQFAVRQTTEYPYDSQVRLQVTASRPSTFSIFLRIPAWARGAALALNGTRDSLKLEAGSFAEVRREWKSGDRIELDLPFATRLETVDAQHPDVVALVKGPLVLMALRDGGPDGSLGSGFDPAQQHVTRAMLLAAKQAASRGHEWAVGAGAETLRLKPFLDIHDEPYTAYLKVAEA</sequence>
<gene>
    <name evidence="3" type="ORF">SBA5_140100</name>
</gene>
<feature type="domain" description="Non-reducing end beta-L-arabinofuranosidase-like GH127 middle" evidence="2">
    <location>
        <begin position="444"/>
        <end position="539"/>
    </location>
</feature>
<organism evidence="3 4">
    <name type="scientific">Candidatus Sulfuritelmatomonas gaucii</name>
    <dbReference type="NCBI Taxonomy" id="2043161"/>
    <lineage>
        <taxon>Bacteria</taxon>
        <taxon>Pseudomonadati</taxon>
        <taxon>Acidobacteriota</taxon>
        <taxon>Terriglobia</taxon>
        <taxon>Terriglobales</taxon>
        <taxon>Acidobacteriaceae</taxon>
        <taxon>Candidatus Sulfuritelmatomonas</taxon>
    </lineage>
</organism>
<dbReference type="PROSITE" id="PS51318">
    <property type="entry name" value="TAT"/>
    <property type="match status" value="1"/>
</dbReference>
<accession>A0A2N9L512</accession>
<evidence type="ECO:0000313" key="4">
    <source>
        <dbReference type="Proteomes" id="UP000239735"/>
    </source>
</evidence>
<dbReference type="PANTHER" id="PTHR31151:SF0">
    <property type="entry name" value="PROLINE-TRNA LIGASE (DUF1680)"/>
    <property type="match status" value="1"/>
</dbReference>
<dbReference type="SUPFAM" id="SSF48208">
    <property type="entry name" value="Six-hairpin glycosidases"/>
    <property type="match status" value="1"/>
</dbReference>
<evidence type="ECO:0000259" key="2">
    <source>
        <dbReference type="Pfam" id="PF20736"/>
    </source>
</evidence>
<dbReference type="Proteomes" id="UP000239735">
    <property type="component" value="Unassembled WGS sequence"/>
</dbReference>
<evidence type="ECO:0000259" key="1">
    <source>
        <dbReference type="Pfam" id="PF07944"/>
    </source>
</evidence>
<dbReference type="AlphaFoldDB" id="A0A2N9L512"/>
<dbReference type="Pfam" id="PF07944">
    <property type="entry name" value="Beta-AFase-like_GH127_cat"/>
    <property type="match status" value="1"/>
</dbReference>
<feature type="domain" description="Non-reducing end beta-L-arabinofuranosidase-like GH127 catalytic" evidence="1">
    <location>
        <begin position="67"/>
        <end position="432"/>
    </location>
</feature>
<dbReference type="InterPro" id="IPR049046">
    <property type="entry name" value="Beta-AFase-like_GH127_middle"/>
</dbReference>
<dbReference type="InterPro" id="IPR006311">
    <property type="entry name" value="TAT_signal"/>
</dbReference>
<dbReference type="EMBL" id="OKRB01000046">
    <property type="protein sequence ID" value="SPE18233.1"/>
    <property type="molecule type" value="Genomic_DNA"/>
</dbReference>
<evidence type="ECO:0000313" key="3">
    <source>
        <dbReference type="EMBL" id="SPE18233.1"/>
    </source>
</evidence>
<reference evidence="4" key="1">
    <citation type="submission" date="2018-02" db="EMBL/GenBank/DDBJ databases">
        <authorList>
            <person name="Hausmann B."/>
        </authorList>
    </citation>
    <scope>NUCLEOTIDE SEQUENCE [LARGE SCALE GENOMIC DNA]</scope>
    <source>
        <strain evidence="4">Peat soil MAG SbA5</strain>
    </source>
</reference>
<dbReference type="InterPro" id="IPR012878">
    <property type="entry name" value="Beta-AFase-like_GH127_cat"/>
</dbReference>
<dbReference type="GO" id="GO:0005975">
    <property type="term" value="P:carbohydrate metabolic process"/>
    <property type="evidence" value="ECO:0007669"/>
    <property type="project" value="InterPro"/>
</dbReference>
<dbReference type="InterPro" id="IPR008928">
    <property type="entry name" value="6-hairpin_glycosidase_sf"/>
</dbReference>
<proteinExistence type="predicted"/>
<dbReference type="PANTHER" id="PTHR31151">
    <property type="entry name" value="PROLINE-TRNA LIGASE (DUF1680)"/>
    <property type="match status" value="1"/>
</dbReference>
<dbReference type="OrthoDB" id="9757939at2"/>
<name>A0A2N9L512_9BACT</name>
<protein>
    <recommendedName>
        <fullName evidence="5">Tat pathway signal sequence domain protein</fullName>
    </recommendedName>
</protein>